<dbReference type="Proteomes" id="UP000095746">
    <property type="component" value="Unassembled WGS sequence"/>
</dbReference>
<evidence type="ECO:0000313" key="1">
    <source>
        <dbReference type="EMBL" id="CUP74578.1"/>
    </source>
</evidence>
<dbReference type="AlphaFoldDB" id="A0A174QUL5"/>
<organism evidence="1 2">
    <name type="scientific">Flavonifractor plautii</name>
    <name type="common">Fusobacterium plautii</name>
    <dbReference type="NCBI Taxonomy" id="292800"/>
    <lineage>
        <taxon>Bacteria</taxon>
        <taxon>Bacillati</taxon>
        <taxon>Bacillota</taxon>
        <taxon>Clostridia</taxon>
        <taxon>Eubacteriales</taxon>
        <taxon>Oscillospiraceae</taxon>
        <taxon>Flavonifractor</taxon>
    </lineage>
</organism>
<dbReference type="EMBL" id="CYZT01000478">
    <property type="protein sequence ID" value="CUP74578.1"/>
    <property type="molecule type" value="Genomic_DNA"/>
</dbReference>
<gene>
    <name evidence="1" type="ORF">ERS852411_03533</name>
</gene>
<protein>
    <submittedName>
        <fullName evidence="1">Uncharacterized protein</fullName>
    </submittedName>
</protein>
<name>A0A174QUL5_FLAPL</name>
<accession>A0A174QUL5</accession>
<proteinExistence type="predicted"/>
<evidence type="ECO:0000313" key="2">
    <source>
        <dbReference type="Proteomes" id="UP000095746"/>
    </source>
</evidence>
<reference evidence="1 2" key="1">
    <citation type="submission" date="2015-09" db="EMBL/GenBank/DDBJ databases">
        <authorList>
            <consortium name="Pathogen Informatics"/>
        </authorList>
    </citation>
    <scope>NUCLEOTIDE SEQUENCE [LARGE SCALE GENOMIC DNA]</scope>
    <source>
        <strain evidence="1 2">2789STDY5608854</strain>
    </source>
</reference>
<sequence length="74" mass="7166">MAVATGSAYEGEALALPGSAPTGEAVSLTLTVDGTAVSQPAVLVNGNYYLAEGFLAQLGAEAALVEGVLAITAA</sequence>